<feature type="transmembrane region" description="Helical" evidence="1">
    <location>
        <begin position="125"/>
        <end position="146"/>
    </location>
</feature>
<dbReference type="AlphaFoldDB" id="A0A2A5CJJ5"/>
<feature type="transmembrane region" description="Helical" evidence="1">
    <location>
        <begin position="7"/>
        <end position="22"/>
    </location>
</feature>
<gene>
    <name evidence="2" type="ORF">COA71_02160</name>
</gene>
<name>A0A2A5CJJ5_9GAMM</name>
<evidence type="ECO:0000313" key="3">
    <source>
        <dbReference type="Proteomes" id="UP000228987"/>
    </source>
</evidence>
<proteinExistence type="predicted"/>
<keyword evidence="1" id="KW-0472">Membrane</keyword>
<keyword evidence="1" id="KW-1133">Transmembrane helix</keyword>
<sequence>MIRIQFICGYVLTGALILWSLFSQNFEFLFYGVTTLVLVALLHKGDQHFSFSPKVLWGFNIWIILHILGGLLPVGDSVLYSFVLIDLIGEPYSILKYDQLVHFYCYFIAALLMWKVVSSLNQSSLITASIVTVLAASGIGGINEIIEFLATVFIPNTNVGGYENTAIDIISNFLGACAAIPFFKHKSKP</sequence>
<evidence type="ECO:0000256" key="1">
    <source>
        <dbReference type="SAM" id="Phobius"/>
    </source>
</evidence>
<evidence type="ECO:0008006" key="4">
    <source>
        <dbReference type="Google" id="ProtNLM"/>
    </source>
</evidence>
<feature type="transmembrane region" description="Helical" evidence="1">
    <location>
        <begin position="55"/>
        <end position="74"/>
    </location>
</feature>
<feature type="transmembrane region" description="Helical" evidence="1">
    <location>
        <begin position="28"/>
        <end position="43"/>
    </location>
</feature>
<feature type="transmembrane region" description="Helical" evidence="1">
    <location>
        <begin position="166"/>
        <end position="183"/>
    </location>
</feature>
<dbReference type="EMBL" id="NVWI01000001">
    <property type="protein sequence ID" value="PCJ43698.1"/>
    <property type="molecule type" value="Genomic_DNA"/>
</dbReference>
<accession>A0A2A5CJJ5</accession>
<protein>
    <recommendedName>
        <fullName evidence="4">DUF2238 domain-containing protein</fullName>
    </recommendedName>
</protein>
<feature type="transmembrane region" description="Helical" evidence="1">
    <location>
        <begin position="94"/>
        <end position="113"/>
    </location>
</feature>
<reference evidence="3" key="1">
    <citation type="submission" date="2017-08" db="EMBL/GenBank/DDBJ databases">
        <title>A dynamic microbial community with high functional redundancy inhabits the cold, oxic subseafloor aquifer.</title>
        <authorList>
            <person name="Tully B.J."/>
            <person name="Wheat C.G."/>
            <person name="Glazer B.T."/>
            <person name="Huber J.A."/>
        </authorList>
    </citation>
    <scope>NUCLEOTIDE SEQUENCE [LARGE SCALE GENOMIC DNA]</scope>
</reference>
<evidence type="ECO:0000313" key="2">
    <source>
        <dbReference type="EMBL" id="PCJ43698.1"/>
    </source>
</evidence>
<keyword evidence="1" id="KW-0812">Transmembrane</keyword>
<organism evidence="2 3">
    <name type="scientific">SAR86 cluster bacterium</name>
    <dbReference type="NCBI Taxonomy" id="2030880"/>
    <lineage>
        <taxon>Bacteria</taxon>
        <taxon>Pseudomonadati</taxon>
        <taxon>Pseudomonadota</taxon>
        <taxon>Gammaproteobacteria</taxon>
        <taxon>SAR86 cluster</taxon>
    </lineage>
</organism>
<dbReference type="Proteomes" id="UP000228987">
    <property type="component" value="Unassembled WGS sequence"/>
</dbReference>
<dbReference type="InterPro" id="IPR014509">
    <property type="entry name" value="YjdF-like"/>
</dbReference>
<comment type="caution">
    <text evidence="2">The sequence shown here is derived from an EMBL/GenBank/DDBJ whole genome shotgun (WGS) entry which is preliminary data.</text>
</comment>
<dbReference type="Pfam" id="PF09997">
    <property type="entry name" value="DUF2238"/>
    <property type="match status" value="1"/>
</dbReference>